<evidence type="ECO:0000313" key="4">
    <source>
        <dbReference type="Proteomes" id="UP000266206"/>
    </source>
</evidence>
<dbReference type="PANTHER" id="PTHR38033">
    <property type="entry name" value="MEMBRANE PROTEIN-RELATED"/>
    <property type="match status" value="1"/>
</dbReference>
<keyword evidence="1" id="KW-0472">Membrane</keyword>
<keyword evidence="1" id="KW-0812">Transmembrane</keyword>
<accession>A0A3A1YVU8</accession>
<name>A0A3A1YVU8_9BURK</name>
<feature type="domain" description="Type IV / VI secretion system DotU" evidence="2">
    <location>
        <begin position="19"/>
        <end position="227"/>
    </location>
</feature>
<dbReference type="AlphaFoldDB" id="A0A3A1YVU8"/>
<dbReference type="Proteomes" id="UP000266206">
    <property type="component" value="Unassembled WGS sequence"/>
</dbReference>
<dbReference type="Pfam" id="PF09850">
    <property type="entry name" value="DotU"/>
    <property type="match status" value="1"/>
</dbReference>
<dbReference type="InterPro" id="IPR017732">
    <property type="entry name" value="T4/T6SS_DotU"/>
</dbReference>
<sequence>MRLPICMSSLSCSEAKMKLSDYFIPLTALVKSFDTAATDTPEALAGQIDNLIQQAQSQALQEGVELNAFQEALFPVLAWADEHISRRHQWDSEHAWQRHLLQRRYFKTGLAGREFFERLEKLPPGEAAVREVYLLCLCLGFMGRYSISPNSAELANIRVEQYKLLQKADDRYKAAEKTALFPKAYTMAGNARPAKQRKPALTRKISLRRALIFILPPVIVLVVAFILHTELTYAVQNFREAANL</sequence>
<organism evidence="3 4">
    <name type="scientific">Neopusillimonas maritima</name>
    <dbReference type="NCBI Taxonomy" id="2026239"/>
    <lineage>
        <taxon>Bacteria</taxon>
        <taxon>Pseudomonadati</taxon>
        <taxon>Pseudomonadota</taxon>
        <taxon>Betaproteobacteria</taxon>
        <taxon>Burkholderiales</taxon>
        <taxon>Alcaligenaceae</taxon>
        <taxon>Neopusillimonas</taxon>
    </lineage>
</organism>
<feature type="transmembrane region" description="Helical" evidence="1">
    <location>
        <begin position="210"/>
        <end position="228"/>
    </location>
</feature>
<keyword evidence="1" id="KW-1133">Transmembrane helix</keyword>
<evidence type="ECO:0000259" key="2">
    <source>
        <dbReference type="Pfam" id="PF09850"/>
    </source>
</evidence>
<proteinExistence type="predicted"/>
<dbReference type="NCBIfam" id="TIGR03349">
    <property type="entry name" value="IV_VI_DotU"/>
    <property type="match status" value="1"/>
</dbReference>
<dbReference type="EMBL" id="NQYH01000001">
    <property type="protein sequence ID" value="RIY42383.1"/>
    <property type="molecule type" value="Genomic_DNA"/>
</dbReference>
<evidence type="ECO:0000256" key="1">
    <source>
        <dbReference type="SAM" id="Phobius"/>
    </source>
</evidence>
<dbReference type="InterPro" id="IPR038522">
    <property type="entry name" value="T4/T6SS_DotU_sf"/>
</dbReference>
<protein>
    <recommendedName>
        <fullName evidence="2">Type IV / VI secretion system DotU domain-containing protein</fullName>
    </recommendedName>
</protein>
<dbReference type="PANTHER" id="PTHR38033:SF1">
    <property type="entry name" value="DOTU FAMILY TYPE IV_VI SECRETION SYSTEM PROTEIN"/>
    <property type="match status" value="1"/>
</dbReference>
<evidence type="ECO:0000313" key="3">
    <source>
        <dbReference type="EMBL" id="RIY42383.1"/>
    </source>
</evidence>
<reference evidence="3 4" key="1">
    <citation type="submission" date="2017-08" db="EMBL/GenBank/DDBJ databases">
        <title>Pusillimonas indicus sp. nov., a member of the family Alcaligenaceae isolated from surface seawater.</title>
        <authorList>
            <person name="Li J."/>
        </authorList>
    </citation>
    <scope>NUCLEOTIDE SEQUENCE [LARGE SCALE GENOMIC DNA]</scope>
    <source>
        <strain evidence="3 4">L52-1-41</strain>
    </source>
</reference>
<gene>
    <name evidence="3" type="ORF">CJP73_02840</name>
</gene>
<dbReference type="Gene3D" id="1.25.40.590">
    <property type="entry name" value="Type IV / VI secretion system, DotU"/>
    <property type="match status" value="1"/>
</dbReference>
<comment type="caution">
    <text evidence="3">The sequence shown here is derived from an EMBL/GenBank/DDBJ whole genome shotgun (WGS) entry which is preliminary data.</text>
</comment>